<dbReference type="Proteomes" id="UP000663829">
    <property type="component" value="Unassembled WGS sequence"/>
</dbReference>
<dbReference type="PANTHER" id="PTHR12697:SF5">
    <property type="entry name" value="DEOXYHYPUSINE HYDROXYLASE"/>
    <property type="match status" value="1"/>
</dbReference>
<evidence type="ECO:0000313" key="8">
    <source>
        <dbReference type="Proteomes" id="UP000663829"/>
    </source>
</evidence>
<sequence>MVNTKEQHKKQEKSPKYEMKSTADPEKEQDYHWKRHDSTVLGAYEEMYGDQTPIDIEEIFGSSIAPIKKVQILERPKIGKSTFCQYVTYRWAKGKLWSRYELVVLIDFLQLNNTRYPATKLYTLVDLIEREYTPFGDISQKKKKSFLQKCNNGNVLWILDGYDELTANIPEQLKQCFDDIWEKQNYILMSSSYDLVISCDVKMKIMGFIHGDISRYIGHFFRRIEGELPNASSEDQKLLDFLYSNRSIYRVASIPVNLELICRLWVDPHQLETKVSTMTALYEKFVVWLCRRQITKDNKNLEQMTKDAVYKQFDRELQFLEYLAFKTVQNDKIILSSDLVQEATRETGCDLHEYSRVLQTGILKPYDKKSFENQNETTKQYYFIHPSYQEFFAARHLLRALKSSNDNEATHFISHQKYNQRFRLMFIFATGLLAESDYQACINTFWTKIQGEPIDLGSLQHSQLLTECIDELGDSDVFDDRLNILNKLWHLFKTFFDIEANVVKDNMIAILSKTSTIFQNKLMQNNLAQLLYISDESQKCRLLRLISQLPALQPIEKLFSVLLRQLKDSSYSIRQEACDVLGNIGANAVTKQLTDALVKALGDNHWLVRIAACKALGKLNKNAVTTNIIGGLIKALGANSNDVTTAACNALVKLSEKVTMNLVIGGLVHALAHHKKFLVRINACEILGKIAEKTPIDEAIAVLINALDDEAIGVNGSAHKVLMKLSKTPSADKVITALIHALAVHENYQVRKKACKILREIAETAPTNDVLAALINALNDVAFDVSRSAHEALMELGGKVSTTEAITGLINVLRPKSNWIQICVFQVLGNIGEKAATNEVLTVLLKALGDKDTDIRKNACPTLGKFGGKAATEDVISALSYVLRDNDPDVQINACQALGKFGEKAATEDVSSALSNAFYDKNANVRQNVCEVLVKIGESAATNDVLTVILKAFKDKHRSIRQIACNVLGSMGEKAITATVITALLNACNDRAFDVRHSAIEALVKLAEKASTNEVIVGLSNALRDENVNVRKSACEALAKILEKAATTETITALFNAFADKDSDVRSTACIALRKFGEKAETNELIVGLIEALGNKDLNVRKEACSILSDIGDKAGTKEMIAALHNVLRAEDKDMRFWFCIALRKIGEKAANDKVIDYLVSILIDKNSGHQRNACEALSNMGEKAITEKVLAGLVDALGDKSVYLRESACETLAKLGEKAATENVLVGLTNAMRNNVNYPERIRAKACNALGSMGEKSATSVVIAGLVEALRDKKWDRDIRQEACDTLGKIGEKAVTHEVITSLLNALGNKNAFYSVERGAFGAVMELSESAKTNQVIVCLVERFFVRGNNGTDSDKAKALTAAMHSYAALKDLDTDMIVKLTQCLKQCVNIELAMMPRNQFIRVFLETRNDAWIPLVEYATLLQNVAVTIMDNKVMIYDGKYVAERQVTEPGVLDLFEKKRPLYADITLTPTMTSDFDSHQVLLESEEFSVPDINSGRLSCQGHPCPNCGPCRDWYFTGNVAELAWLRDEQHWNYQNDAWNRWLNDRLYLKFKPRDGKTCVGRHNFIFPFTIGKYDYGFHIGEGGFPHGPVGYARAVPFAENLPYDHEGYYSDFCACEDNVVA</sequence>
<organism evidence="6 8">
    <name type="scientific">Didymodactylos carnosus</name>
    <dbReference type="NCBI Taxonomy" id="1234261"/>
    <lineage>
        <taxon>Eukaryota</taxon>
        <taxon>Metazoa</taxon>
        <taxon>Spiralia</taxon>
        <taxon>Gnathifera</taxon>
        <taxon>Rotifera</taxon>
        <taxon>Eurotatoria</taxon>
        <taxon>Bdelloidea</taxon>
        <taxon>Philodinida</taxon>
        <taxon>Philodinidae</taxon>
        <taxon>Didymodactylos</taxon>
    </lineage>
</organism>
<dbReference type="OrthoDB" id="120976at2759"/>
<comment type="caution">
    <text evidence="6">The sequence shown here is derived from an EMBL/GenBank/DDBJ whole genome shotgun (WGS) entry which is preliminary data.</text>
</comment>
<dbReference type="InterPro" id="IPR002553">
    <property type="entry name" value="Clathrin/coatomer_adapt-like_N"/>
</dbReference>
<feature type="region of interest" description="Disordered" evidence="4">
    <location>
        <begin position="1"/>
        <end position="30"/>
    </location>
</feature>
<evidence type="ECO:0000256" key="4">
    <source>
        <dbReference type="SAM" id="MobiDB-lite"/>
    </source>
</evidence>
<dbReference type="GO" id="GO:0016192">
    <property type="term" value="P:vesicle-mediated transport"/>
    <property type="evidence" value="ECO:0007669"/>
    <property type="project" value="InterPro"/>
</dbReference>
<feature type="domain" description="TOG" evidence="5">
    <location>
        <begin position="903"/>
        <end position="1099"/>
    </location>
</feature>
<dbReference type="InterPro" id="IPR016024">
    <property type="entry name" value="ARM-type_fold"/>
</dbReference>
<dbReference type="GO" id="GO:0006886">
    <property type="term" value="P:intracellular protein transport"/>
    <property type="evidence" value="ECO:0007669"/>
    <property type="project" value="InterPro"/>
</dbReference>
<dbReference type="Pfam" id="PF01602">
    <property type="entry name" value="Adaptin_N"/>
    <property type="match status" value="1"/>
</dbReference>
<feature type="repeat" description="HEAT" evidence="3">
    <location>
        <begin position="980"/>
        <end position="1015"/>
    </location>
</feature>
<dbReference type="GO" id="GO:0016491">
    <property type="term" value="F:oxidoreductase activity"/>
    <property type="evidence" value="ECO:0007669"/>
    <property type="project" value="TreeGrafter"/>
</dbReference>
<protein>
    <recommendedName>
        <fullName evidence="5">TOG domain-containing protein</fullName>
    </recommendedName>
</protein>
<dbReference type="EMBL" id="CAJOBC010004042">
    <property type="protein sequence ID" value="CAF3812145.1"/>
    <property type="molecule type" value="Genomic_DNA"/>
</dbReference>
<dbReference type="EMBL" id="CAJNOQ010004041">
    <property type="protein sequence ID" value="CAF1041920.1"/>
    <property type="molecule type" value="Genomic_DNA"/>
</dbReference>
<dbReference type="Gene3D" id="1.25.10.10">
    <property type="entry name" value="Leucine-rich Repeat Variant"/>
    <property type="match status" value="6"/>
</dbReference>
<dbReference type="InterPro" id="IPR007111">
    <property type="entry name" value="NACHT_NTPase"/>
</dbReference>
<accession>A0A814JR77</accession>
<evidence type="ECO:0000259" key="5">
    <source>
        <dbReference type="SMART" id="SM01349"/>
    </source>
</evidence>
<evidence type="ECO:0000256" key="3">
    <source>
        <dbReference type="PROSITE-ProRule" id="PRU00103"/>
    </source>
</evidence>
<dbReference type="SUPFAM" id="SSF48371">
    <property type="entry name" value="ARM repeat"/>
    <property type="match status" value="2"/>
</dbReference>
<dbReference type="PANTHER" id="PTHR12697">
    <property type="entry name" value="PBS LYASE HEAT-LIKE PROTEIN"/>
    <property type="match status" value="1"/>
</dbReference>
<feature type="compositionally biased region" description="Basic and acidic residues" evidence="4">
    <location>
        <begin position="12"/>
        <end position="30"/>
    </location>
</feature>
<evidence type="ECO:0000313" key="7">
    <source>
        <dbReference type="EMBL" id="CAF3812145.1"/>
    </source>
</evidence>
<evidence type="ECO:0000256" key="1">
    <source>
        <dbReference type="ARBA" id="ARBA00022737"/>
    </source>
</evidence>
<dbReference type="InterPro" id="IPR000225">
    <property type="entry name" value="Armadillo"/>
</dbReference>
<keyword evidence="8" id="KW-1185">Reference proteome</keyword>
<dbReference type="InterPro" id="IPR004155">
    <property type="entry name" value="PBS_lyase_HEAT"/>
</dbReference>
<dbReference type="InterPro" id="IPR027417">
    <property type="entry name" value="P-loop_NTPase"/>
</dbReference>
<dbReference type="Gene3D" id="3.40.50.300">
    <property type="entry name" value="P-loop containing nucleotide triphosphate hydrolases"/>
    <property type="match status" value="1"/>
</dbReference>
<dbReference type="InterPro" id="IPR021133">
    <property type="entry name" value="HEAT_type_2"/>
</dbReference>
<comment type="function">
    <text evidence="2">Catalyzes the hydroxylation of the N(6)-(4-aminobutyl)-L-lysine intermediate produced by deoxyhypusine synthase/DHPS on a critical lysine of the eukaryotic translation initiation factor 5A/eIF-5A. This is the second step of the post-translational modification of that lysine into an unusual amino acid residue named hypusine. Hypusination is unique to mature eIF-5A factor and is essential for its function.</text>
</comment>
<dbReference type="Pfam" id="PF13646">
    <property type="entry name" value="HEAT_2"/>
    <property type="match status" value="3"/>
</dbReference>
<dbReference type="Pfam" id="PF05729">
    <property type="entry name" value="NACHT"/>
    <property type="match status" value="1"/>
</dbReference>
<dbReference type="SMART" id="SM00185">
    <property type="entry name" value="ARM"/>
    <property type="match status" value="4"/>
</dbReference>
<proteinExistence type="predicted"/>
<dbReference type="SMART" id="SM00567">
    <property type="entry name" value="EZ_HEAT"/>
    <property type="match status" value="12"/>
</dbReference>
<dbReference type="InterPro" id="IPR011989">
    <property type="entry name" value="ARM-like"/>
</dbReference>
<dbReference type="InterPro" id="IPR034085">
    <property type="entry name" value="TOG"/>
</dbReference>
<reference evidence="6" key="1">
    <citation type="submission" date="2021-02" db="EMBL/GenBank/DDBJ databases">
        <authorList>
            <person name="Nowell W R."/>
        </authorList>
    </citation>
    <scope>NUCLEOTIDE SEQUENCE</scope>
</reference>
<evidence type="ECO:0000313" key="6">
    <source>
        <dbReference type="EMBL" id="CAF1041920.1"/>
    </source>
</evidence>
<feature type="domain" description="TOG" evidence="5">
    <location>
        <begin position="544"/>
        <end position="754"/>
    </location>
</feature>
<dbReference type="PROSITE" id="PS50077">
    <property type="entry name" value="HEAT_REPEAT"/>
    <property type="match status" value="1"/>
</dbReference>
<name>A0A814JR77_9BILA</name>
<dbReference type="GO" id="GO:0030117">
    <property type="term" value="C:membrane coat"/>
    <property type="evidence" value="ECO:0007669"/>
    <property type="project" value="InterPro"/>
</dbReference>
<dbReference type="SMART" id="SM01349">
    <property type="entry name" value="TOG"/>
    <property type="match status" value="2"/>
</dbReference>
<evidence type="ECO:0000256" key="2">
    <source>
        <dbReference type="ARBA" id="ARBA00045876"/>
    </source>
</evidence>
<keyword evidence="1" id="KW-0677">Repeat</keyword>
<dbReference type="Proteomes" id="UP000681722">
    <property type="component" value="Unassembled WGS sequence"/>
</dbReference>
<gene>
    <name evidence="6" type="ORF">GPM918_LOCUS15824</name>
    <name evidence="7" type="ORF">SRO942_LOCUS15825</name>
</gene>